<reference evidence="1 2" key="2">
    <citation type="submission" date="2018-11" db="EMBL/GenBank/DDBJ databases">
        <authorList>
            <consortium name="Pathogen Informatics"/>
        </authorList>
    </citation>
    <scope>NUCLEOTIDE SEQUENCE [LARGE SCALE GENOMIC DNA]</scope>
    <source>
        <strain evidence="1 2">Egypt</strain>
    </source>
</reference>
<evidence type="ECO:0000313" key="1">
    <source>
        <dbReference type="EMBL" id="VDP49014.1"/>
    </source>
</evidence>
<evidence type="ECO:0000313" key="2">
    <source>
        <dbReference type="Proteomes" id="UP000272942"/>
    </source>
</evidence>
<reference evidence="3" key="1">
    <citation type="submission" date="2016-06" db="UniProtKB">
        <authorList>
            <consortium name="WormBaseParasite"/>
        </authorList>
    </citation>
    <scope>IDENTIFICATION</scope>
</reference>
<dbReference type="WBParaSite" id="ECPE_0000190001-mRNA-1">
    <property type="protein sequence ID" value="ECPE_0000190001-mRNA-1"/>
    <property type="gene ID" value="ECPE_0000190001"/>
</dbReference>
<gene>
    <name evidence="1" type="ORF">ECPE_LOCUS1900</name>
</gene>
<organism evidence="3">
    <name type="scientific">Echinostoma caproni</name>
    <dbReference type="NCBI Taxonomy" id="27848"/>
    <lineage>
        <taxon>Eukaryota</taxon>
        <taxon>Metazoa</taxon>
        <taxon>Spiralia</taxon>
        <taxon>Lophotrochozoa</taxon>
        <taxon>Platyhelminthes</taxon>
        <taxon>Trematoda</taxon>
        <taxon>Digenea</taxon>
        <taxon>Plagiorchiida</taxon>
        <taxon>Echinostomata</taxon>
        <taxon>Echinostomatoidea</taxon>
        <taxon>Echinostomatidae</taxon>
        <taxon>Echinostoma</taxon>
    </lineage>
</organism>
<proteinExistence type="predicted"/>
<dbReference type="AlphaFoldDB" id="A0A183A4L5"/>
<accession>A0A183A4L5</accession>
<evidence type="ECO:0000313" key="3">
    <source>
        <dbReference type="WBParaSite" id="ECPE_0000190001-mRNA-1"/>
    </source>
</evidence>
<name>A0A183A4L5_9TREM</name>
<dbReference type="EMBL" id="UZAN01018536">
    <property type="protein sequence ID" value="VDP49014.1"/>
    <property type="molecule type" value="Genomic_DNA"/>
</dbReference>
<protein>
    <submittedName>
        <fullName evidence="1 3">Uncharacterized protein</fullName>
    </submittedName>
</protein>
<dbReference type="Proteomes" id="UP000272942">
    <property type="component" value="Unassembled WGS sequence"/>
</dbReference>
<keyword evidence="2" id="KW-1185">Reference proteome</keyword>
<dbReference type="OrthoDB" id="10619997at2759"/>
<sequence length="165" mass="18595">MVVTTIVALVKHETGATVQLPFTQCLRRIRRLFRRCQSNGSVCDKFYSTPTRAVKDFVGDEQPSEMTLLESEDDIADGAHQLRVIRSASSSSSTNHVNMDQQINCITDLPHVTEITRDYASADEPERDLSLIETYRVMFGVLQLKPVLQYIGLLFLVRLNSDSTT</sequence>